<keyword evidence="3" id="KW-1185">Reference proteome</keyword>
<dbReference type="Gene3D" id="3.90.230.10">
    <property type="entry name" value="Creatinase/methionine aminopeptidase superfamily"/>
    <property type="match status" value="1"/>
</dbReference>
<dbReference type="RefSeq" id="WP_375523822.1">
    <property type="nucleotide sequence ID" value="NZ_JBHILM010000003.1"/>
</dbReference>
<dbReference type="SUPFAM" id="SSF53092">
    <property type="entry name" value="Creatinase/prolidase N-terminal domain"/>
    <property type="match status" value="1"/>
</dbReference>
<organism evidence="2 3">
    <name type="scientific">Paenibacillus terreus</name>
    <dbReference type="NCBI Taxonomy" id="1387834"/>
    <lineage>
        <taxon>Bacteria</taxon>
        <taxon>Bacillati</taxon>
        <taxon>Bacillota</taxon>
        <taxon>Bacilli</taxon>
        <taxon>Bacillales</taxon>
        <taxon>Paenibacillaceae</taxon>
        <taxon>Paenibacillus</taxon>
    </lineage>
</organism>
<dbReference type="Proteomes" id="UP001580407">
    <property type="component" value="Unassembled WGS sequence"/>
</dbReference>
<dbReference type="Pfam" id="PF01321">
    <property type="entry name" value="Creatinase_N"/>
    <property type="match status" value="1"/>
</dbReference>
<reference evidence="2 3" key="1">
    <citation type="submission" date="2024-09" db="EMBL/GenBank/DDBJ databases">
        <authorList>
            <person name="Ruan L."/>
        </authorList>
    </citation>
    <scope>NUCLEOTIDE SEQUENCE [LARGE SCALE GENOMIC DNA]</scope>
    <source>
        <strain evidence="2 3">D33</strain>
    </source>
</reference>
<protein>
    <submittedName>
        <fullName evidence="2">M24 family metallopeptidase</fullName>
    </submittedName>
</protein>
<sequence>MTQTYKIAFEKVQQPTCEFNKETVVLSDETMKERRKKVLDQMKARNIDSLLIYADREHGANFEYLTGFIPRFEEALLIMNSQGPSYLLLGNENLKMANHSRFEAEAIHVPHFSLPNQPMENTTSFTEFLKAANIENKKIGVVGWKVFTSKYDDNHQLYDIPYYIVDSLLEVVQDGGSIINCTDLFIGEKGGVRTVNNADEIAYYEYGSSLASDCVLKAMDEIEPGKLDIEIASYLSVFGQPHNVTTIFTTGDRFTKAVLYPQNKRIQLGDKFSMTTGYKGGLTSRAGYIVSDPSELPENVQDYLEKVAIPYYAAVVVWLENVKIGMSGSEMYDCIQAVLPKEQFNWSLNPGHLVADEEWMCSPIYPDSKTRFKSGMLFQVDIIPSVKGYGGTGAETGIALADEALRETIKQQHPGLWEKFEKRRVYIKNVLNIDLHPEVLPLSNTVGYYRPFALAKDKALIKK</sequence>
<gene>
    <name evidence="2" type="ORF">ACE3NQ_03520</name>
</gene>
<evidence type="ECO:0000313" key="3">
    <source>
        <dbReference type="Proteomes" id="UP001580407"/>
    </source>
</evidence>
<dbReference type="CDD" id="cd01066">
    <property type="entry name" value="APP_MetAP"/>
    <property type="match status" value="1"/>
</dbReference>
<proteinExistence type="predicted"/>
<evidence type="ECO:0000313" key="2">
    <source>
        <dbReference type="EMBL" id="MFB5679989.1"/>
    </source>
</evidence>
<comment type="caution">
    <text evidence="2">The sequence shown here is derived from an EMBL/GenBank/DDBJ whole genome shotgun (WGS) entry which is preliminary data.</text>
</comment>
<dbReference type="InterPro" id="IPR029149">
    <property type="entry name" value="Creatin/AminoP/Spt16_N"/>
</dbReference>
<name>A0ABV5B506_9BACL</name>
<accession>A0ABV5B506</accession>
<dbReference type="SUPFAM" id="SSF55920">
    <property type="entry name" value="Creatinase/aminopeptidase"/>
    <property type="match status" value="1"/>
</dbReference>
<evidence type="ECO:0000259" key="1">
    <source>
        <dbReference type="Pfam" id="PF01321"/>
    </source>
</evidence>
<dbReference type="EMBL" id="JBHILM010000003">
    <property type="protein sequence ID" value="MFB5679989.1"/>
    <property type="molecule type" value="Genomic_DNA"/>
</dbReference>
<dbReference type="InterPro" id="IPR000587">
    <property type="entry name" value="Creatinase_N"/>
</dbReference>
<dbReference type="Gene3D" id="3.40.350.10">
    <property type="entry name" value="Creatinase/prolidase N-terminal domain"/>
    <property type="match status" value="1"/>
</dbReference>
<feature type="domain" description="Creatinase N-terminal" evidence="1">
    <location>
        <begin position="34"/>
        <end position="142"/>
    </location>
</feature>
<dbReference type="InterPro" id="IPR036005">
    <property type="entry name" value="Creatinase/aminopeptidase-like"/>
</dbReference>